<name>A0A0G1IS32_9BACT</name>
<dbReference type="Gene3D" id="3.10.430.100">
    <property type="entry name" value="Ribosomal protein L9, C-terminal domain"/>
    <property type="match status" value="1"/>
</dbReference>
<dbReference type="GO" id="GO:0003735">
    <property type="term" value="F:structural constituent of ribosome"/>
    <property type="evidence" value="ECO:0007669"/>
    <property type="project" value="InterPro"/>
</dbReference>
<dbReference type="InterPro" id="IPR036935">
    <property type="entry name" value="Ribosomal_bL9_N_sf"/>
</dbReference>
<evidence type="ECO:0000313" key="11">
    <source>
        <dbReference type="Proteomes" id="UP000033945"/>
    </source>
</evidence>
<dbReference type="InterPro" id="IPR000244">
    <property type="entry name" value="Ribosomal_bL9"/>
</dbReference>
<evidence type="ECO:0000259" key="9">
    <source>
        <dbReference type="PROSITE" id="PS00651"/>
    </source>
</evidence>
<dbReference type="GO" id="GO:0006412">
    <property type="term" value="P:translation"/>
    <property type="evidence" value="ECO:0007669"/>
    <property type="project" value="UniProtKB-UniRule"/>
</dbReference>
<dbReference type="NCBIfam" id="TIGR00158">
    <property type="entry name" value="L9"/>
    <property type="match status" value="1"/>
</dbReference>
<dbReference type="Pfam" id="PF03948">
    <property type="entry name" value="Ribosomal_L9_C"/>
    <property type="match status" value="1"/>
</dbReference>
<evidence type="ECO:0000256" key="4">
    <source>
        <dbReference type="ARBA" id="ARBA00022980"/>
    </source>
</evidence>
<keyword evidence="2 7" id="KW-0699">rRNA-binding</keyword>
<dbReference type="InterPro" id="IPR020069">
    <property type="entry name" value="Ribosomal_bL9_C"/>
</dbReference>
<comment type="function">
    <text evidence="7">Binds to the 23S rRNA.</text>
</comment>
<dbReference type="HAMAP" id="MF_00503">
    <property type="entry name" value="Ribosomal_bL9"/>
    <property type="match status" value="1"/>
</dbReference>
<keyword evidence="3 7" id="KW-0694">RNA-binding</keyword>
<keyword evidence="5 7" id="KW-0687">Ribonucleoprotein</keyword>
<dbReference type="Proteomes" id="UP000033945">
    <property type="component" value="Unassembled WGS sequence"/>
</dbReference>
<dbReference type="GO" id="GO:1990904">
    <property type="term" value="C:ribonucleoprotein complex"/>
    <property type="evidence" value="ECO:0007669"/>
    <property type="project" value="UniProtKB-KW"/>
</dbReference>
<dbReference type="Gene3D" id="3.40.5.10">
    <property type="entry name" value="Ribosomal protein L9, N-terminal domain"/>
    <property type="match status" value="1"/>
</dbReference>
<dbReference type="SUPFAM" id="SSF55658">
    <property type="entry name" value="L9 N-domain-like"/>
    <property type="match status" value="1"/>
</dbReference>
<dbReference type="Pfam" id="PF01281">
    <property type="entry name" value="Ribosomal_L9_N"/>
    <property type="match status" value="1"/>
</dbReference>
<keyword evidence="4 7" id="KW-0689">Ribosomal protein</keyword>
<dbReference type="InterPro" id="IPR036791">
    <property type="entry name" value="Ribosomal_bL9_C_sf"/>
</dbReference>
<evidence type="ECO:0000313" key="10">
    <source>
        <dbReference type="EMBL" id="KKT61733.1"/>
    </source>
</evidence>
<protein>
    <recommendedName>
        <fullName evidence="6 7">Large ribosomal subunit protein bL9</fullName>
    </recommendedName>
</protein>
<dbReference type="InterPro" id="IPR009027">
    <property type="entry name" value="Ribosomal_bL9/RNase_H1_N"/>
</dbReference>
<dbReference type="InterPro" id="IPR020594">
    <property type="entry name" value="Ribosomal_bL9_bac/chp"/>
</dbReference>
<evidence type="ECO:0000256" key="2">
    <source>
        <dbReference type="ARBA" id="ARBA00022730"/>
    </source>
</evidence>
<evidence type="ECO:0000256" key="3">
    <source>
        <dbReference type="ARBA" id="ARBA00022884"/>
    </source>
</evidence>
<dbReference type="EMBL" id="LCIT01000025">
    <property type="protein sequence ID" value="KKT61733.1"/>
    <property type="molecule type" value="Genomic_DNA"/>
</dbReference>
<organism evidence="10 11">
    <name type="scientific">Candidatus Giovannonibacteria bacterium GW2011_GWA2_44_26</name>
    <dbReference type="NCBI Taxonomy" id="1618648"/>
    <lineage>
        <taxon>Bacteria</taxon>
        <taxon>Candidatus Giovannoniibacteriota</taxon>
    </lineage>
</organism>
<proteinExistence type="inferred from homology"/>
<evidence type="ECO:0000256" key="8">
    <source>
        <dbReference type="SAM" id="Coils"/>
    </source>
</evidence>
<dbReference type="GO" id="GO:0005840">
    <property type="term" value="C:ribosome"/>
    <property type="evidence" value="ECO:0007669"/>
    <property type="project" value="UniProtKB-KW"/>
</dbReference>
<evidence type="ECO:0000256" key="1">
    <source>
        <dbReference type="ARBA" id="ARBA00010605"/>
    </source>
</evidence>
<dbReference type="SUPFAM" id="SSF55653">
    <property type="entry name" value="Ribosomal protein L9 C-domain"/>
    <property type="match status" value="1"/>
</dbReference>
<comment type="similarity">
    <text evidence="1 7">Belongs to the bacterial ribosomal protein bL9 family.</text>
</comment>
<dbReference type="InterPro" id="IPR020070">
    <property type="entry name" value="Ribosomal_bL9_N"/>
</dbReference>
<evidence type="ECO:0000256" key="5">
    <source>
        <dbReference type="ARBA" id="ARBA00023274"/>
    </source>
</evidence>
<dbReference type="PANTHER" id="PTHR21368">
    <property type="entry name" value="50S RIBOSOMAL PROTEIN L9"/>
    <property type="match status" value="1"/>
</dbReference>
<accession>A0A0G1IS32</accession>
<dbReference type="GO" id="GO:0019843">
    <property type="term" value="F:rRNA binding"/>
    <property type="evidence" value="ECO:0007669"/>
    <property type="project" value="UniProtKB-UniRule"/>
</dbReference>
<evidence type="ECO:0000256" key="6">
    <source>
        <dbReference type="ARBA" id="ARBA00035292"/>
    </source>
</evidence>
<gene>
    <name evidence="7" type="primary">rplI</name>
    <name evidence="10" type="ORF">UW55_C0025G0005</name>
</gene>
<feature type="coiled-coil region" evidence="8">
    <location>
        <begin position="43"/>
        <end position="70"/>
    </location>
</feature>
<keyword evidence="8" id="KW-0175">Coiled coil</keyword>
<reference evidence="10 11" key="1">
    <citation type="journal article" date="2015" name="Nature">
        <title>rRNA introns, odd ribosomes, and small enigmatic genomes across a large radiation of phyla.</title>
        <authorList>
            <person name="Brown C.T."/>
            <person name="Hug L.A."/>
            <person name="Thomas B.C."/>
            <person name="Sharon I."/>
            <person name="Castelle C.J."/>
            <person name="Singh A."/>
            <person name="Wilkins M.J."/>
            <person name="Williams K.H."/>
            <person name="Banfield J.F."/>
        </authorList>
    </citation>
    <scope>NUCLEOTIDE SEQUENCE [LARGE SCALE GENOMIC DNA]</scope>
</reference>
<dbReference type="PROSITE" id="PS00651">
    <property type="entry name" value="RIBOSOMAL_L9"/>
    <property type="match status" value="1"/>
</dbReference>
<feature type="domain" description="Ribosomal protein L9" evidence="9">
    <location>
        <begin position="13"/>
        <end position="40"/>
    </location>
</feature>
<comment type="caution">
    <text evidence="10">The sequence shown here is derived from an EMBL/GenBank/DDBJ whole genome shotgun (WGS) entry which is preliminary data.</text>
</comment>
<dbReference type="AlphaFoldDB" id="A0A0G1IS32"/>
<sequence length="149" mass="16932">MKIVLEKDVVGIGKRGDMKEVRDGFFRNFLMPNKLAVLATKEKMKEIERMAELKEKTKKISQEKSASEINKLSGKIIAFDWKASEKGSLYKAVTPKDIVKKLAEEGFTEVQPEWITLEKPVKEAGKFELEIKSPSGKSTKAFIEIRGQR</sequence>
<evidence type="ECO:0000256" key="7">
    <source>
        <dbReference type="HAMAP-Rule" id="MF_00503"/>
    </source>
</evidence>